<dbReference type="EC" id="3.6.4.-" evidence="2"/>
<dbReference type="Gene3D" id="3.40.50.300">
    <property type="entry name" value="P-loop containing nucleotide triphosphate hydrolases"/>
    <property type="match status" value="1"/>
</dbReference>
<proteinExistence type="predicted"/>
<comment type="caution">
    <text evidence="2">The sequence shown here is derived from an EMBL/GenBank/DDBJ whole genome shotgun (WGS) entry which is preliminary data.</text>
</comment>
<dbReference type="InterPro" id="IPR003711">
    <property type="entry name" value="CarD-like/TRCF_RID"/>
</dbReference>
<gene>
    <name evidence="2" type="ORF">S101258_01653</name>
</gene>
<dbReference type="InterPro" id="IPR036101">
    <property type="entry name" value="CarD-like/TRCF_RID_sf"/>
</dbReference>
<dbReference type="Proteomes" id="UP000236990">
    <property type="component" value="Unassembled WGS sequence"/>
</dbReference>
<keyword evidence="2" id="KW-0378">Hydrolase</keyword>
<evidence type="ECO:0000313" key="2">
    <source>
        <dbReference type="EMBL" id="POD84542.1"/>
    </source>
</evidence>
<dbReference type="EMBL" id="NKCZ01000102">
    <property type="protein sequence ID" value="POD84542.1"/>
    <property type="molecule type" value="Genomic_DNA"/>
</dbReference>
<accession>A0A2S3U5L3</accession>
<dbReference type="InterPro" id="IPR027417">
    <property type="entry name" value="P-loop_NTPase"/>
</dbReference>
<evidence type="ECO:0000259" key="1">
    <source>
        <dbReference type="SMART" id="SM01058"/>
    </source>
</evidence>
<reference evidence="2 3" key="1">
    <citation type="submission" date="2017-06" db="EMBL/GenBank/DDBJ databases">
        <title>Genome sequence of Lactobacillus plantarum subsp. plantarum strain SRCM101258.</title>
        <authorList>
            <person name="Cho S.H."/>
        </authorList>
    </citation>
    <scope>NUCLEOTIDE SEQUENCE [LARGE SCALE GENOMIC DNA]</scope>
    <source>
        <strain evidence="2 3">SRCM101258</strain>
    </source>
</reference>
<dbReference type="SMART" id="SM01058">
    <property type="entry name" value="CarD_TRCF"/>
    <property type="match status" value="1"/>
</dbReference>
<sequence>MQGSLQNGFEFPDGKLVIVTEQEMFKKVAKKRPRRQTLANAERLKSYTDLKPGDYVVHVNHGIGKYVGMETLEVDGVHQDYITIAYQNNAKIFIPVTQLNLVQKYVSSESKTPRINKLGGTEWTKAKRKVAAKLKISRMN</sequence>
<dbReference type="AlphaFoldDB" id="A0A2S3U5L3"/>
<dbReference type="Gene3D" id="2.40.10.170">
    <property type="match status" value="1"/>
</dbReference>
<dbReference type="SUPFAM" id="SSF141259">
    <property type="entry name" value="CarD-like"/>
    <property type="match status" value="1"/>
</dbReference>
<name>A0A2S3U5L3_LACPN</name>
<dbReference type="Pfam" id="PF02559">
    <property type="entry name" value="CarD_TRCF_RID"/>
    <property type="match status" value="1"/>
</dbReference>
<organism evidence="2 3">
    <name type="scientific">Lactiplantibacillus plantarum subsp. plantarum</name>
    <dbReference type="NCBI Taxonomy" id="337330"/>
    <lineage>
        <taxon>Bacteria</taxon>
        <taxon>Bacillati</taxon>
        <taxon>Bacillota</taxon>
        <taxon>Bacilli</taxon>
        <taxon>Lactobacillales</taxon>
        <taxon>Lactobacillaceae</taxon>
        <taxon>Lactiplantibacillus</taxon>
    </lineage>
</organism>
<protein>
    <submittedName>
        <fullName evidence="2">Transcription-repair-coupling factor</fullName>
        <ecNumber evidence="2">3.6.4.-</ecNumber>
    </submittedName>
</protein>
<feature type="domain" description="CarD-like/TRCF RNAP-interacting" evidence="1">
    <location>
        <begin position="49"/>
        <end position="138"/>
    </location>
</feature>
<dbReference type="GO" id="GO:0016787">
    <property type="term" value="F:hydrolase activity"/>
    <property type="evidence" value="ECO:0007669"/>
    <property type="project" value="UniProtKB-KW"/>
</dbReference>
<evidence type="ECO:0000313" key="3">
    <source>
        <dbReference type="Proteomes" id="UP000236990"/>
    </source>
</evidence>
<dbReference type="SUPFAM" id="SSF52540">
    <property type="entry name" value="P-loop containing nucleoside triphosphate hydrolases"/>
    <property type="match status" value="1"/>
</dbReference>